<dbReference type="InterPro" id="IPR020472">
    <property type="entry name" value="WD40_PAC1"/>
</dbReference>
<evidence type="ECO:0000313" key="5">
    <source>
        <dbReference type="Proteomes" id="UP000250235"/>
    </source>
</evidence>
<dbReference type="PROSITE" id="PS50082">
    <property type="entry name" value="WD_REPEATS_2"/>
    <property type="match status" value="3"/>
</dbReference>
<evidence type="ECO:0000313" key="4">
    <source>
        <dbReference type="EMBL" id="KZV58184.1"/>
    </source>
</evidence>
<sequence>MEFPDENIPCNFKNEGRRSVNLPGRLSVSHDDEGDTQPVSARTSCASAASFTLWPRSPETQWTRSPLNSAPSPPLLYHCLASLHRSEGSIFSVYVTKDFIFTGSGSCRIHVWKLPDCSEVGYIKASTGDIRSISGWGRFLFTSHGDCRIRVWDVPSAENFRSKKMATLPGRSFFKFPKKSSHQHKNPISCLAYSNMERLLFTGSWDRTVKVWHITERRCVDSFIAHEGPVNAIVINQEDGCVFTCSSDGTVKIWRRVSGESSHILTMKLKFQPSPVNALALSMSHGNCFLYSGSSDGLINFWEKERISGRYNHLGFLQGHHFAVLCLVTIEDLILSGSEDATIRIWKREDGNSLHSCAAVVDGHHGPVKCLAAAMEDGEIGRDLLVYSASLDQTLKVWRVKVQTVVKLDRSDNIDDYLECKMSPVLSPSWVEKKISGGDF</sequence>
<dbReference type="PRINTS" id="PR00320">
    <property type="entry name" value="GPROTEINBRPT"/>
</dbReference>
<gene>
    <name evidence="4" type="ORF">F511_36893</name>
</gene>
<dbReference type="AlphaFoldDB" id="A0A2Z7DGI4"/>
<dbReference type="SUPFAM" id="SSF50978">
    <property type="entry name" value="WD40 repeat-like"/>
    <property type="match status" value="1"/>
</dbReference>
<organism evidence="4 5">
    <name type="scientific">Dorcoceras hygrometricum</name>
    <dbReference type="NCBI Taxonomy" id="472368"/>
    <lineage>
        <taxon>Eukaryota</taxon>
        <taxon>Viridiplantae</taxon>
        <taxon>Streptophyta</taxon>
        <taxon>Embryophyta</taxon>
        <taxon>Tracheophyta</taxon>
        <taxon>Spermatophyta</taxon>
        <taxon>Magnoliopsida</taxon>
        <taxon>eudicotyledons</taxon>
        <taxon>Gunneridae</taxon>
        <taxon>Pentapetalae</taxon>
        <taxon>asterids</taxon>
        <taxon>lamiids</taxon>
        <taxon>Lamiales</taxon>
        <taxon>Gesneriaceae</taxon>
        <taxon>Didymocarpoideae</taxon>
        <taxon>Trichosporeae</taxon>
        <taxon>Loxocarpinae</taxon>
        <taxon>Dorcoceras</taxon>
    </lineage>
</organism>
<dbReference type="SMART" id="SM00320">
    <property type="entry name" value="WD40"/>
    <property type="match status" value="7"/>
</dbReference>
<reference evidence="4 5" key="1">
    <citation type="journal article" date="2015" name="Proc. Natl. Acad. Sci. U.S.A.">
        <title>The resurrection genome of Boea hygrometrica: A blueprint for survival of dehydration.</title>
        <authorList>
            <person name="Xiao L."/>
            <person name="Yang G."/>
            <person name="Zhang L."/>
            <person name="Yang X."/>
            <person name="Zhao S."/>
            <person name="Ji Z."/>
            <person name="Zhou Q."/>
            <person name="Hu M."/>
            <person name="Wang Y."/>
            <person name="Chen M."/>
            <person name="Xu Y."/>
            <person name="Jin H."/>
            <person name="Xiao X."/>
            <person name="Hu G."/>
            <person name="Bao F."/>
            <person name="Hu Y."/>
            <person name="Wan P."/>
            <person name="Li L."/>
            <person name="Deng X."/>
            <person name="Kuang T."/>
            <person name="Xiang C."/>
            <person name="Zhu J.K."/>
            <person name="Oliver M.J."/>
            <person name="He Y."/>
        </authorList>
    </citation>
    <scope>NUCLEOTIDE SEQUENCE [LARGE SCALE GENOMIC DNA]</scope>
    <source>
        <strain evidence="5">cv. XS01</strain>
    </source>
</reference>
<dbReference type="InterPro" id="IPR015943">
    <property type="entry name" value="WD40/YVTN_repeat-like_dom_sf"/>
</dbReference>
<dbReference type="EMBL" id="KQ986820">
    <property type="protein sequence ID" value="KZV58184.1"/>
    <property type="molecule type" value="Genomic_DNA"/>
</dbReference>
<name>A0A2Z7DGI4_9LAMI</name>
<evidence type="ECO:0000256" key="3">
    <source>
        <dbReference type="PROSITE-ProRule" id="PRU00221"/>
    </source>
</evidence>
<dbReference type="InterPro" id="IPR001680">
    <property type="entry name" value="WD40_rpt"/>
</dbReference>
<accession>A0A2Z7DGI4</accession>
<feature type="repeat" description="WD" evidence="3">
    <location>
        <begin position="317"/>
        <end position="356"/>
    </location>
</feature>
<protein>
    <submittedName>
        <fullName evidence="4">WD repeat-containing protein tag-125-like</fullName>
    </submittedName>
</protein>
<dbReference type="InterPro" id="IPR045182">
    <property type="entry name" value="JINGUBANG-like"/>
</dbReference>
<evidence type="ECO:0000256" key="1">
    <source>
        <dbReference type="ARBA" id="ARBA00022574"/>
    </source>
</evidence>
<dbReference type="PANTHER" id="PTHR22844">
    <property type="entry name" value="F-BOX AND WD40 DOMAIN PROTEIN"/>
    <property type="match status" value="1"/>
</dbReference>
<evidence type="ECO:0000256" key="2">
    <source>
        <dbReference type="ARBA" id="ARBA00022737"/>
    </source>
</evidence>
<dbReference type="Gene3D" id="2.130.10.10">
    <property type="entry name" value="YVTN repeat-like/Quinoprotein amine dehydrogenase"/>
    <property type="match status" value="2"/>
</dbReference>
<dbReference type="OrthoDB" id="674604at2759"/>
<keyword evidence="2" id="KW-0677">Repeat</keyword>
<feature type="repeat" description="WD" evidence="3">
    <location>
        <begin position="223"/>
        <end position="264"/>
    </location>
</feature>
<dbReference type="CDD" id="cd00200">
    <property type="entry name" value="WD40"/>
    <property type="match status" value="1"/>
</dbReference>
<dbReference type="PROSITE" id="PS50294">
    <property type="entry name" value="WD_REPEATS_REGION"/>
    <property type="match status" value="3"/>
</dbReference>
<dbReference type="InterPro" id="IPR036322">
    <property type="entry name" value="WD40_repeat_dom_sf"/>
</dbReference>
<keyword evidence="1 3" id="KW-0853">WD repeat</keyword>
<dbReference type="PANTHER" id="PTHR22844:SF338">
    <property type="entry name" value="PROTEIN JINGUBANG-LIKE"/>
    <property type="match status" value="1"/>
</dbReference>
<keyword evidence="5" id="KW-1185">Reference proteome</keyword>
<dbReference type="Proteomes" id="UP000250235">
    <property type="component" value="Unassembled WGS sequence"/>
</dbReference>
<proteinExistence type="predicted"/>
<feature type="repeat" description="WD" evidence="3">
    <location>
        <begin position="181"/>
        <end position="222"/>
    </location>
</feature>
<dbReference type="Pfam" id="PF00400">
    <property type="entry name" value="WD40"/>
    <property type="match status" value="6"/>
</dbReference>